<dbReference type="EMBL" id="CP062008">
    <property type="protein sequence ID" value="QPG67445.1"/>
    <property type="molecule type" value="Genomic_DNA"/>
</dbReference>
<dbReference type="PROSITE" id="PS50850">
    <property type="entry name" value="MFS"/>
    <property type="match status" value="1"/>
</dbReference>
<dbReference type="InterPro" id="IPR020846">
    <property type="entry name" value="MFS_dom"/>
</dbReference>
<name>A0A8H2JET6_MYCMU</name>
<dbReference type="PROSITE" id="PS00216">
    <property type="entry name" value="SUGAR_TRANSPORT_1"/>
    <property type="match status" value="1"/>
</dbReference>
<dbReference type="Gene3D" id="1.20.1250.20">
    <property type="entry name" value="MFS general substrate transporter like domains"/>
    <property type="match status" value="2"/>
</dbReference>
<evidence type="ECO:0000256" key="5">
    <source>
        <dbReference type="ARBA" id="ARBA00022692"/>
    </source>
</evidence>
<evidence type="ECO:0000313" key="14">
    <source>
        <dbReference type="EMBL" id="TLH53990.1"/>
    </source>
</evidence>
<feature type="transmembrane region" description="Helical" evidence="11">
    <location>
        <begin position="250"/>
        <end position="268"/>
    </location>
</feature>
<keyword evidence="8 11" id="KW-0472">Membrane</keyword>
<feature type="transmembrane region" description="Helical" evidence="11">
    <location>
        <begin position="317"/>
        <end position="337"/>
    </location>
</feature>
<evidence type="ECO:0000256" key="8">
    <source>
        <dbReference type="ARBA" id="ARBA00023136"/>
    </source>
</evidence>
<evidence type="ECO:0000256" key="11">
    <source>
        <dbReference type="SAM" id="Phobius"/>
    </source>
</evidence>
<dbReference type="PROSITE" id="PS00217">
    <property type="entry name" value="SUGAR_TRANSPORT_2"/>
    <property type="match status" value="1"/>
</dbReference>
<dbReference type="PANTHER" id="PTHR43528:SF1">
    <property type="entry name" value="ALPHA-KETOGLUTARATE PERMEASE"/>
    <property type="match status" value="1"/>
</dbReference>
<evidence type="ECO:0000256" key="2">
    <source>
        <dbReference type="ARBA" id="ARBA00022448"/>
    </source>
</evidence>
<evidence type="ECO:0000256" key="3">
    <source>
        <dbReference type="ARBA" id="ARBA00022475"/>
    </source>
</evidence>
<feature type="transmembrane region" description="Helical" evidence="11">
    <location>
        <begin position="378"/>
        <end position="399"/>
    </location>
</feature>
<keyword evidence="2" id="KW-0813">Transport</keyword>
<dbReference type="RefSeq" id="WP_053856023.1">
    <property type="nucleotide sequence ID" value="NZ_ANBS01000017.1"/>
</dbReference>
<feature type="domain" description="Major facilitator superfamily (MFS) profile" evidence="12">
    <location>
        <begin position="23"/>
        <end position="433"/>
    </location>
</feature>
<sequence>MTALTEDTPTPSGRAATRRAIWNTIRGSSGNLVEWYDVYVYTVFATYFENQFFDKADQNSTIYVYAIFAVTFITRPIGSWFFGRFADRRGRRTALMVSVSLMAACSMVIALVPSRASIGVAAPIILIICRLVQGFATGGEYGTSATYMSEAATRERRGFFSSFQYVTLVGGHVLAQFTLLIILTALNTAQVSEFGWRIAFAVGGVAAVVVFWLRRSMDESLSEETLKAVQEGKDASAGSMRELFTRYWKPLLLCFLITLGGTVAFYTYSVNAPAMVKATYKSQPMTATWINLLGLIFLMLIQPIGGMISDRVGRKPLLLWFGFGGVVYTYVLITYLPQTHSPILSFVLVAVAYVILTGYTSINALVKSELFPAHVRALGVGVGYALANSIFGGTAPLIYQALKARGDVPLFIVYVTVCIAASLLVYLFFLKNKSDTYLDREQGSAYR</sequence>
<feature type="transmembrane region" description="Helical" evidence="11">
    <location>
        <begin position="118"/>
        <end position="138"/>
    </location>
</feature>
<accession>A0A8H2JET6</accession>
<feature type="transmembrane region" description="Helical" evidence="11">
    <location>
        <begin position="411"/>
        <end position="430"/>
    </location>
</feature>
<dbReference type="GO" id="GO:0005886">
    <property type="term" value="C:plasma membrane"/>
    <property type="evidence" value="ECO:0007669"/>
    <property type="project" value="UniProtKB-SubCell"/>
</dbReference>
<evidence type="ECO:0000259" key="12">
    <source>
        <dbReference type="PROSITE" id="PS50850"/>
    </source>
</evidence>
<evidence type="ECO:0000256" key="7">
    <source>
        <dbReference type="ARBA" id="ARBA00022989"/>
    </source>
</evidence>
<evidence type="ECO:0000256" key="6">
    <source>
        <dbReference type="ARBA" id="ARBA00022847"/>
    </source>
</evidence>
<evidence type="ECO:0000313" key="13">
    <source>
        <dbReference type="EMBL" id="QPG67445.1"/>
    </source>
</evidence>
<dbReference type="KEGG" id="mmuc:C1S78_018005"/>
<keyword evidence="3" id="KW-1003">Cell membrane</keyword>
<dbReference type="InterPro" id="IPR036259">
    <property type="entry name" value="MFS_trans_sf"/>
</dbReference>
<dbReference type="EMBL" id="POTL01000001">
    <property type="protein sequence ID" value="TLH53990.1"/>
    <property type="molecule type" value="Genomic_DNA"/>
</dbReference>
<keyword evidence="15" id="KW-1185">Reference proteome</keyword>
<dbReference type="GeneID" id="76726829"/>
<feature type="transmembrane region" description="Helical" evidence="11">
    <location>
        <begin position="159"/>
        <end position="182"/>
    </location>
</feature>
<feature type="transmembrane region" description="Helical" evidence="11">
    <location>
        <begin position="62"/>
        <end position="82"/>
    </location>
</feature>
<dbReference type="GO" id="GO:0015293">
    <property type="term" value="F:symporter activity"/>
    <property type="evidence" value="ECO:0007669"/>
    <property type="project" value="UniProtKB-KW"/>
</dbReference>
<dbReference type="InterPro" id="IPR005828">
    <property type="entry name" value="MFS_sugar_transport-like"/>
</dbReference>
<dbReference type="Proteomes" id="UP000309231">
    <property type="component" value="Chromosome"/>
</dbReference>
<keyword evidence="4" id="KW-0997">Cell inner membrane</keyword>
<keyword evidence="5 11" id="KW-0812">Transmembrane</keyword>
<gene>
    <name evidence="13" type="ORF">C1S78_018005</name>
    <name evidence="14" type="ORF">C1S78_17955</name>
</gene>
<evidence type="ECO:0000256" key="10">
    <source>
        <dbReference type="ARBA" id="ARBA00069296"/>
    </source>
</evidence>
<protein>
    <recommendedName>
        <fullName evidence="10">Alpha-ketoglutarate permease</fullName>
    </recommendedName>
</protein>
<feature type="transmembrane region" description="Helical" evidence="11">
    <location>
        <begin position="94"/>
        <end position="112"/>
    </location>
</feature>
<dbReference type="FunFam" id="1.20.1250.20:FF:000095">
    <property type="entry name" value="Alpha-ketoglutarate permease"/>
    <property type="match status" value="1"/>
</dbReference>
<reference evidence="13 15" key="2">
    <citation type="journal article" date="2019" name="BMC Evol. Biol.">
        <title>Comparative genomics of Mycobacterium mucogenicum and Mycobacterium neoaurum clade members emphasizing tRNA and non-coding RNA.</title>
        <authorList>
            <person name="Behra P.R.K."/>
            <person name="Pettersson B.M.F."/>
            <person name="Das S."/>
            <person name="Dasgupta S."/>
            <person name="Kirsebom L.A."/>
        </authorList>
    </citation>
    <scope>NUCLEOTIDE SEQUENCE [LARGE SCALE GENOMIC DNA]</scope>
    <source>
        <strain evidence="13 15">DSM 44124</strain>
    </source>
</reference>
<feature type="transmembrane region" description="Helical" evidence="11">
    <location>
        <begin position="194"/>
        <end position="213"/>
    </location>
</feature>
<keyword evidence="6" id="KW-0769">Symport</keyword>
<keyword evidence="7 11" id="KW-1133">Transmembrane helix</keyword>
<comment type="subcellular location">
    <subcellularLocation>
        <location evidence="1">Cell inner membrane</location>
        <topology evidence="1">Multi-pass membrane protein</topology>
    </subcellularLocation>
</comment>
<reference evidence="14" key="1">
    <citation type="submission" date="2018-01" db="EMBL/GenBank/DDBJ databases">
        <title>Comparative genomics of Mycobacterium mucogenicum and Mycobacterium neoaurum clade members emphasizing tRNA and non-coding RNA.</title>
        <authorList>
            <person name="Behra P.R.K."/>
            <person name="Pettersson B.M.F."/>
            <person name="Das S."/>
            <person name="Dasgupta S."/>
            <person name="Kirsebom L.A."/>
        </authorList>
    </citation>
    <scope>NUCLEOTIDE SEQUENCE</scope>
    <source>
        <strain evidence="14">DSM 44124</strain>
    </source>
</reference>
<dbReference type="PANTHER" id="PTHR43528">
    <property type="entry name" value="ALPHA-KETOGLUTARATE PERMEASE"/>
    <property type="match status" value="1"/>
</dbReference>
<feature type="transmembrane region" description="Helical" evidence="11">
    <location>
        <begin position="288"/>
        <end position="305"/>
    </location>
</feature>
<dbReference type="InterPro" id="IPR005829">
    <property type="entry name" value="Sugar_transporter_CS"/>
</dbReference>
<evidence type="ECO:0000256" key="1">
    <source>
        <dbReference type="ARBA" id="ARBA00004429"/>
    </source>
</evidence>
<dbReference type="SUPFAM" id="SSF103473">
    <property type="entry name" value="MFS general substrate transporter"/>
    <property type="match status" value="1"/>
</dbReference>
<comment type="function">
    <text evidence="9">Uptake of alpha-ketoglutarate across the boundary membrane with the concomitant import of a cation (symport system).</text>
</comment>
<evidence type="ECO:0000313" key="15">
    <source>
        <dbReference type="Proteomes" id="UP000309231"/>
    </source>
</evidence>
<proteinExistence type="predicted"/>
<organism evidence="14">
    <name type="scientific">Mycolicibacterium mucogenicum DSM 44124</name>
    <dbReference type="NCBI Taxonomy" id="1226753"/>
    <lineage>
        <taxon>Bacteria</taxon>
        <taxon>Bacillati</taxon>
        <taxon>Actinomycetota</taxon>
        <taxon>Actinomycetes</taxon>
        <taxon>Mycobacteriales</taxon>
        <taxon>Mycobacteriaceae</taxon>
        <taxon>Mycolicibacterium</taxon>
    </lineage>
</organism>
<feature type="transmembrane region" description="Helical" evidence="11">
    <location>
        <begin position="343"/>
        <end position="366"/>
    </location>
</feature>
<evidence type="ECO:0000256" key="4">
    <source>
        <dbReference type="ARBA" id="ARBA00022519"/>
    </source>
</evidence>
<dbReference type="CDD" id="cd17367">
    <property type="entry name" value="MFS_KgtP"/>
    <property type="match status" value="1"/>
</dbReference>
<dbReference type="AlphaFoldDB" id="A0A8H2JET6"/>
<evidence type="ECO:0000256" key="9">
    <source>
        <dbReference type="ARBA" id="ARBA00058957"/>
    </source>
</evidence>
<dbReference type="InterPro" id="IPR051084">
    <property type="entry name" value="H+-coupled_symporters"/>
</dbReference>
<dbReference type="Pfam" id="PF00083">
    <property type="entry name" value="Sugar_tr"/>
    <property type="match status" value="1"/>
</dbReference>
<reference evidence="13 15" key="3">
    <citation type="journal article" date="2019" name="Sci. Rep.">
        <title>Insight into the biology of Mycobacterium mucogenicum and Mycobacterium neoaurum clade members.</title>
        <authorList>
            <person name="Behra P.R.K."/>
            <person name="Pettersson B.M.F."/>
            <person name="Ramesh M."/>
            <person name="Dasgupta S."/>
            <person name="Kirsebom L.A."/>
        </authorList>
    </citation>
    <scope>NUCLEOTIDE SEQUENCE [LARGE SCALE GENOMIC DNA]</scope>
    <source>
        <strain evidence="13 15">DSM 44124</strain>
    </source>
</reference>